<dbReference type="AlphaFoldDB" id="A0A1D2AGW2"/>
<protein>
    <submittedName>
        <fullName evidence="2">Uncharacterized protein</fullName>
    </submittedName>
</protein>
<organism evidence="2">
    <name type="scientific">Auxenochlorella protothecoides</name>
    <name type="common">Green microalga</name>
    <name type="synonym">Chlorella protothecoides</name>
    <dbReference type="NCBI Taxonomy" id="3075"/>
    <lineage>
        <taxon>Eukaryota</taxon>
        <taxon>Viridiplantae</taxon>
        <taxon>Chlorophyta</taxon>
        <taxon>core chlorophytes</taxon>
        <taxon>Trebouxiophyceae</taxon>
        <taxon>Chlorellales</taxon>
        <taxon>Chlorellaceae</taxon>
        <taxon>Auxenochlorella</taxon>
    </lineage>
</organism>
<feature type="region of interest" description="Disordered" evidence="1">
    <location>
        <begin position="150"/>
        <end position="170"/>
    </location>
</feature>
<evidence type="ECO:0000313" key="2">
    <source>
        <dbReference type="EMBL" id="JAT78321.1"/>
    </source>
</evidence>
<reference evidence="2" key="1">
    <citation type="submission" date="2015-08" db="EMBL/GenBank/DDBJ databases">
        <authorList>
            <person name="Babu N.S."/>
            <person name="Beckwith C.J."/>
            <person name="Beseler K.G."/>
            <person name="Brison A."/>
            <person name="Carone J.V."/>
            <person name="Caskin T.P."/>
            <person name="Diamond M."/>
            <person name="Durham M.E."/>
            <person name="Foxe J.M."/>
            <person name="Go M."/>
            <person name="Henderson B.A."/>
            <person name="Jones I.B."/>
            <person name="McGettigan J.A."/>
            <person name="Micheletti S.J."/>
            <person name="Nasrallah M.E."/>
            <person name="Ortiz D."/>
            <person name="Piller C.R."/>
            <person name="Privatt S.R."/>
            <person name="Schneider S.L."/>
            <person name="Sharp S."/>
            <person name="Smith T.C."/>
            <person name="Stanton J.D."/>
            <person name="Ullery H.E."/>
            <person name="Wilson R.J."/>
            <person name="Serrano M.G."/>
            <person name="Buck G."/>
            <person name="Lee V."/>
            <person name="Wang Y."/>
            <person name="Carvalho R."/>
            <person name="Voegtly L."/>
            <person name="Shi R."/>
            <person name="Duckworth R."/>
            <person name="Johnson A."/>
            <person name="Loviza R."/>
            <person name="Walstead R."/>
            <person name="Shah Z."/>
            <person name="Kiflezghi M."/>
            <person name="Wade K."/>
            <person name="Ball S.L."/>
            <person name="Bradley K.W."/>
            <person name="Asai D.J."/>
            <person name="Bowman C.A."/>
            <person name="Russell D.A."/>
            <person name="Pope W.H."/>
            <person name="Jacobs-Sera D."/>
            <person name="Hendrix R.W."/>
            <person name="Hatfull G.F."/>
        </authorList>
    </citation>
    <scope>NUCLEOTIDE SEQUENCE</scope>
</reference>
<feature type="compositionally biased region" description="Low complexity" evidence="1">
    <location>
        <begin position="48"/>
        <end position="61"/>
    </location>
</feature>
<name>A0A1D2AGW2_AUXPR</name>
<feature type="region of interest" description="Disordered" evidence="1">
    <location>
        <begin position="37"/>
        <end position="94"/>
    </location>
</feature>
<dbReference type="EMBL" id="GDKF01000301">
    <property type="protein sequence ID" value="JAT78321.1"/>
    <property type="molecule type" value="Transcribed_RNA"/>
</dbReference>
<feature type="non-terminal residue" evidence="2">
    <location>
        <position position="1"/>
    </location>
</feature>
<evidence type="ECO:0000256" key="1">
    <source>
        <dbReference type="SAM" id="MobiDB-lite"/>
    </source>
</evidence>
<accession>A0A1D2AGW2</accession>
<sequence>VILSTFGSFPLLCMSAGSTGEDLAWVAHVLTGGAQGERRAPVRQFRVTPRPGTPTRPRGGTSKSAGRGPLSRVVATSSTAVPQRPRPEDAEHGEKGLRCRLCDAWVPSAGDNWAVHVGGIRHRRAVASVRLTGAPGSHVTSIFERPEAVAGPAGRTDPAQPPGHAQAAGARRTPLLDTGTLLLDTQAAVALGYDGVLIERAQREAARSAGVDPAQARDLQRELLAALADVASLGDRLYHLAASPLTELALGAALAAMKRTLCSQAHCRSLSLSHPLHLAAAASLARSHGLLTASSLVLSAPPLGHGPGHPLLWLAAARVALRALRCAPSVGTLVLRLGGCVAAGPTSETACGPLLGALRRGLEERCMLRTLRLDAGCELQYLFLRSEVRAWPAAAAAGARRVRLAVLMGSHARLGRRSPLRLLPPALLQAVLCALGPPGSCLVEVRRCLLEPEVGAP</sequence>
<feature type="compositionally biased region" description="Basic and acidic residues" evidence="1">
    <location>
        <begin position="85"/>
        <end position="94"/>
    </location>
</feature>
<proteinExistence type="predicted"/>
<gene>
    <name evidence="2" type="ORF">g.7106</name>
</gene>